<sequence length="139" mass="15861">MKSLQIKIVVKTTLVTSLNRVYTSCWKLLLDLYVESENMFELNSSPLVKLAIMSLEYFWWTLVLLPVPQSNLITFKVPQSALESFLLKLTVVLNVCDILTKVKFELECEKVYMYVGTNAGTDGMDGGSHTEQQRDKEES</sequence>
<accession>A0A1A9ZFR4</accession>
<dbReference type="Proteomes" id="UP000092445">
    <property type="component" value="Unassembled WGS sequence"/>
</dbReference>
<evidence type="ECO:0000313" key="1">
    <source>
        <dbReference type="EnsemblMetazoa" id="GPAI013224-PA"/>
    </source>
</evidence>
<keyword evidence="2" id="KW-1185">Reference proteome</keyword>
<dbReference type="AlphaFoldDB" id="A0A1A9ZFR4"/>
<protein>
    <submittedName>
        <fullName evidence="1">Uncharacterized protein</fullName>
    </submittedName>
</protein>
<proteinExistence type="predicted"/>
<reference evidence="1" key="2">
    <citation type="submission" date="2020-05" db="UniProtKB">
        <authorList>
            <consortium name="EnsemblMetazoa"/>
        </authorList>
    </citation>
    <scope>IDENTIFICATION</scope>
    <source>
        <strain evidence="1">IAEA</strain>
    </source>
</reference>
<dbReference type="VEuPathDB" id="VectorBase:GPAI013224"/>
<name>A0A1A9ZFR4_GLOPL</name>
<evidence type="ECO:0000313" key="2">
    <source>
        <dbReference type="Proteomes" id="UP000092445"/>
    </source>
</evidence>
<reference evidence="2" key="1">
    <citation type="submission" date="2014-03" db="EMBL/GenBank/DDBJ databases">
        <authorList>
            <person name="Aksoy S."/>
            <person name="Warren W."/>
            <person name="Wilson R.K."/>
        </authorList>
    </citation>
    <scope>NUCLEOTIDE SEQUENCE [LARGE SCALE GENOMIC DNA]</scope>
    <source>
        <strain evidence="2">IAEA</strain>
    </source>
</reference>
<dbReference type="EnsemblMetazoa" id="GPAI013224-RA">
    <property type="protein sequence ID" value="GPAI013224-PA"/>
    <property type="gene ID" value="GPAI013224"/>
</dbReference>
<organism evidence="1 2">
    <name type="scientific">Glossina pallidipes</name>
    <name type="common">Tsetse fly</name>
    <dbReference type="NCBI Taxonomy" id="7398"/>
    <lineage>
        <taxon>Eukaryota</taxon>
        <taxon>Metazoa</taxon>
        <taxon>Ecdysozoa</taxon>
        <taxon>Arthropoda</taxon>
        <taxon>Hexapoda</taxon>
        <taxon>Insecta</taxon>
        <taxon>Pterygota</taxon>
        <taxon>Neoptera</taxon>
        <taxon>Endopterygota</taxon>
        <taxon>Diptera</taxon>
        <taxon>Brachycera</taxon>
        <taxon>Muscomorpha</taxon>
        <taxon>Hippoboscoidea</taxon>
        <taxon>Glossinidae</taxon>
        <taxon>Glossina</taxon>
    </lineage>
</organism>